<dbReference type="Proteomes" id="UP000237105">
    <property type="component" value="Unassembled WGS sequence"/>
</dbReference>
<keyword evidence="1" id="KW-0732">Signal</keyword>
<feature type="signal peptide" evidence="1">
    <location>
        <begin position="1"/>
        <end position="18"/>
    </location>
</feature>
<comment type="caution">
    <text evidence="2">The sequence shown here is derived from an EMBL/GenBank/DDBJ whole genome shotgun (WGS) entry which is preliminary data.</text>
</comment>
<evidence type="ECO:0008006" key="4">
    <source>
        <dbReference type="Google" id="ProtNLM"/>
    </source>
</evidence>
<name>A0A2P5CCX1_PARAD</name>
<evidence type="ECO:0000313" key="2">
    <source>
        <dbReference type="EMBL" id="PON58871.1"/>
    </source>
</evidence>
<reference evidence="3" key="1">
    <citation type="submission" date="2016-06" db="EMBL/GenBank/DDBJ databases">
        <title>Parallel loss of symbiosis genes in relatives of nitrogen-fixing non-legume Parasponia.</title>
        <authorList>
            <person name="Van Velzen R."/>
            <person name="Holmer R."/>
            <person name="Bu F."/>
            <person name="Rutten L."/>
            <person name="Van Zeijl A."/>
            <person name="Liu W."/>
            <person name="Santuari L."/>
            <person name="Cao Q."/>
            <person name="Sharma T."/>
            <person name="Shen D."/>
            <person name="Roswanjaya Y."/>
            <person name="Wardhani T."/>
            <person name="Kalhor M.S."/>
            <person name="Jansen J."/>
            <person name="Van den Hoogen J."/>
            <person name="Gungor B."/>
            <person name="Hartog M."/>
            <person name="Hontelez J."/>
            <person name="Verver J."/>
            <person name="Yang W.-C."/>
            <person name="Schijlen E."/>
            <person name="Repin R."/>
            <person name="Schilthuizen M."/>
            <person name="Schranz E."/>
            <person name="Heidstra R."/>
            <person name="Miyata K."/>
            <person name="Fedorova E."/>
            <person name="Kohlen W."/>
            <person name="Bisseling T."/>
            <person name="Smit S."/>
            <person name="Geurts R."/>
        </authorList>
    </citation>
    <scope>NUCLEOTIDE SEQUENCE [LARGE SCALE GENOMIC DNA]</scope>
    <source>
        <strain evidence="3">cv. WU1-14</strain>
    </source>
</reference>
<protein>
    <recommendedName>
        <fullName evidence="4">Secreted protein</fullName>
    </recommendedName>
</protein>
<dbReference type="EMBL" id="JXTB01000145">
    <property type="protein sequence ID" value="PON58871.1"/>
    <property type="molecule type" value="Genomic_DNA"/>
</dbReference>
<organism evidence="2 3">
    <name type="scientific">Parasponia andersonii</name>
    <name type="common">Sponia andersonii</name>
    <dbReference type="NCBI Taxonomy" id="3476"/>
    <lineage>
        <taxon>Eukaryota</taxon>
        <taxon>Viridiplantae</taxon>
        <taxon>Streptophyta</taxon>
        <taxon>Embryophyta</taxon>
        <taxon>Tracheophyta</taxon>
        <taxon>Spermatophyta</taxon>
        <taxon>Magnoliopsida</taxon>
        <taxon>eudicotyledons</taxon>
        <taxon>Gunneridae</taxon>
        <taxon>Pentapetalae</taxon>
        <taxon>rosids</taxon>
        <taxon>fabids</taxon>
        <taxon>Rosales</taxon>
        <taxon>Cannabaceae</taxon>
        <taxon>Parasponia</taxon>
    </lineage>
</organism>
<dbReference type="AlphaFoldDB" id="A0A2P5CCX1"/>
<evidence type="ECO:0000256" key="1">
    <source>
        <dbReference type="SAM" id="SignalP"/>
    </source>
</evidence>
<gene>
    <name evidence="2" type="ORF">PanWU01x14_163860</name>
</gene>
<dbReference type="OrthoDB" id="10282681at2759"/>
<proteinExistence type="predicted"/>
<keyword evidence="3" id="KW-1185">Reference proteome</keyword>
<accession>A0A2P5CCX1</accession>
<feature type="chain" id="PRO_5015149497" description="Secreted protein" evidence="1">
    <location>
        <begin position="19"/>
        <end position="157"/>
    </location>
</feature>
<sequence>MIMNLLLLALSTCSPSFARWDIRLFHDSAGSNLIGFCSESALSLSEDSRLNGFPSSETCVICFNVSTTWLIFGRSFALFNKQLSANLAILLAALEEYWFSSRGSITCPNLLLSGGNCFTHSRSFCSVLGRFLSNDRLPVRISYNTTPKLQTSLLAVR</sequence>
<evidence type="ECO:0000313" key="3">
    <source>
        <dbReference type="Proteomes" id="UP000237105"/>
    </source>
</evidence>